<feature type="binding site" evidence="5">
    <location>
        <position position="58"/>
    </location>
    <ligand>
        <name>Zn(2+)</name>
        <dbReference type="ChEBI" id="CHEBI:29105"/>
    </ligand>
</feature>
<dbReference type="GO" id="GO:0005737">
    <property type="term" value="C:cytoplasm"/>
    <property type="evidence" value="ECO:0007669"/>
    <property type="project" value="TreeGrafter"/>
</dbReference>
<dbReference type="EC" id="1.8.4.12" evidence="5"/>
<sequence>MSASHDEAAQGTYGVEKTDEEWRRELSPEQYSVLREAGTERPWTGELLDEGRAGLYTCAACGAELFKSGTKFDSGCGWPSFYESIRPEAVQLLEDDSLGMVRTEVRCANCGSHLGHVFPDGFGTPTGDRYCMNSISLNFAPEA</sequence>
<gene>
    <name evidence="5 8" type="primary">msrB</name>
    <name evidence="8" type="ORF">F1C12_20650</name>
</gene>
<dbReference type="InterPro" id="IPR002579">
    <property type="entry name" value="Met_Sox_Rdtase_MsrB_dom"/>
</dbReference>
<dbReference type="PANTHER" id="PTHR10173">
    <property type="entry name" value="METHIONINE SULFOXIDE REDUCTASE"/>
    <property type="match status" value="1"/>
</dbReference>
<dbReference type="EMBL" id="CP043641">
    <property type="protein sequence ID" value="QNE37288.1"/>
    <property type="molecule type" value="Genomic_DNA"/>
</dbReference>
<name>A0A7G6YFM3_9MICO</name>
<keyword evidence="1 5" id="KW-0479">Metal-binding</keyword>
<dbReference type="GO" id="GO:0033743">
    <property type="term" value="F:peptide-methionine (R)-S-oxide reductase activity"/>
    <property type="evidence" value="ECO:0007669"/>
    <property type="project" value="UniProtKB-UniRule"/>
</dbReference>
<feature type="binding site" evidence="5">
    <location>
        <position position="61"/>
    </location>
    <ligand>
        <name>Zn(2+)</name>
        <dbReference type="ChEBI" id="CHEBI:29105"/>
    </ligand>
</feature>
<evidence type="ECO:0000256" key="1">
    <source>
        <dbReference type="ARBA" id="ARBA00022723"/>
    </source>
</evidence>
<dbReference type="AlphaFoldDB" id="A0A7G6YFM3"/>
<dbReference type="GO" id="GO:0030091">
    <property type="term" value="P:protein repair"/>
    <property type="evidence" value="ECO:0007669"/>
    <property type="project" value="InterPro"/>
</dbReference>
<evidence type="ECO:0000259" key="7">
    <source>
        <dbReference type="PROSITE" id="PS51790"/>
    </source>
</evidence>
<accession>A0A7G6YFM3</accession>
<reference evidence="9" key="1">
    <citation type="submission" date="2019-09" db="EMBL/GenBank/DDBJ databases">
        <title>Antimicrobial potential of Antarctic Bacteria.</title>
        <authorList>
            <person name="Benaud N."/>
            <person name="Edwards R.J."/>
            <person name="Ferrari B.C."/>
        </authorList>
    </citation>
    <scope>NUCLEOTIDE SEQUENCE [LARGE SCALE GENOMIC DNA]</scope>
    <source>
        <strain evidence="9">INR9</strain>
    </source>
</reference>
<feature type="binding site" evidence="5">
    <location>
        <position position="107"/>
    </location>
    <ligand>
        <name>Zn(2+)</name>
        <dbReference type="ChEBI" id="CHEBI:29105"/>
    </ligand>
</feature>
<evidence type="ECO:0000256" key="5">
    <source>
        <dbReference type="HAMAP-Rule" id="MF_01400"/>
    </source>
</evidence>
<dbReference type="InterPro" id="IPR028427">
    <property type="entry name" value="Met_Sox_Rdtase_MsrB"/>
</dbReference>
<evidence type="ECO:0000256" key="3">
    <source>
        <dbReference type="ARBA" id="ARBA00023002"/>
    </source>
</evidence>
<dbReference type="PANTHER" id="PTHR10173:SF52">
    <property type="entry name" value="METHIONINE-R-SULFOXIDE REDUCTASE B1"/>
    <property type="match status" value="1"/>
</dbReference>
<dbReference type="SUPFAM" id="SSF51316">
    <property type="entry name" value="Mss4-like"/>
    <property type="match status" value="1"/>
</dbReference>
<organism evidence="8 9">
    <name type="scientific">Leifsonia shinshuensis</name>
    <dbReference type="NCBI Taxonomy" id="150026"/>
    <lineage>
        <taxon>Bacteria</taxon>
        <taxon>Bacillati</taxon>
        <taxon>Actinomycetota</taxon>
        <taxon>Actinomycetes</taxon>
        <taxon>Micrococcales</taxon>
        <taxon>Microbacteriaceae</taxon>
        <taxon>Leifsonia</taxon>
    </lineage>
</organism>
<dbReference type="KEGG" id="lse:F1C12_20650"/>
<dbReference type="PROSITE" id="PS51790">
    <property type="entry name" value="MSRB"/>
    <property type="match status" value="1"/>
</dbReference>
<protein>
    <recommendedName>
        <fullName evidence="5">Peptide methionine sulfoxide reductase MsrB</fullName>
        <ecNumber evidence="5">1.8.4.12</ecNumber>
    </recommendedName>
    <alternativeName>
        <fullName evidence="5">Peptide-methionine (R)-S-oxide reductase</fullName>
    </alternativeName>
</protein>
<feature type="region of interest" description="Disordered" evidence="6">
    <location>
        <begin position="1"/>
        <end position="25"/>
    </location>
</feature>
<dbReference type="HAMAP" id="MF_01400">
    <property type="entry name" value="MsrB"/>
    <property type="match status" value="1"/>
</dbReference>
<dbReference type="GO" id="GO:0006979">
    <property type="term" value="P:response to oxidative stress"/>
    <property type="evidence" value="ECO:0007669"/>
    <property type="project" value="InterPro"/>
</dbReference>
<comment type="catalytic activity">
    <reaction evidence="4 5">
        <text>L-methionyl-[protein] + [thioredoxin]-disulfide + H2O = L-methionyl-(R)-S-oxide-[protein] + [thioredoxin]-dithiol</text>
        <dbReference type="Rhea" id="RHEA:24164"/>
        <dbReference type="Rhea" id="RHEA-COMP:10698"/>
        <dbReference type="Rhea" id="RHEA-COMP:10700"/>
        <dbReference type="Rhea" id="RHEA-COMP:12313"/>
        <dbReference type="Rhea" id="RHEA-COMP:12314"/>
        <dbReference type="ChEBI" id="CHEBI:15377"/>
        <dbReference type="ChEBI" id="CHEBI:16044"/>
        <dbReference type="ChEBI" id="CHEBI:29950"/>
        <dbReference type="ChEBI" id="CHEBI:45764"/>
        <dbReference type="ChEBI" id="CHEBI:50058"/>
        <dbReference type="EC" id="1.8.4.12"/>
    </reaction>
</comment>
<feature type="domain" description="MsrB" evidence="7">
    <location>
        <begin position="19"/>
        <end position="142"/>
    </location>
</feature>
<dbReference type="InterPro" id="IPR011057">
    <property type="entry name" value="Mss4-like_sf"/>
</dbReference>
<evidence type="ECO:0000313" key="9">
    <source>
        <dbReference type="Proteomes" id="UP000515511"/>
    </source>
</evidence>
<dbReference type="NCBIfam" id="TIGR00357">
    <property type="entry name" value="peptide-methionine (R)-S-oxide reductase MsrB"/>
    <property type="match status" value="1"/>
</dbReference>
<proteinExistence type="inferred from homology"/>
<keyword evidence="3 5" id="KW-0560">Oxidoreductase</keyword>
<evidence type="ECO:0000256" key="6">
    <source>
        <dbReference type="SAM" id="MobiDB-lite"/>
    </source>
</evidence>
<comment type="similarity">
    <text evidence="5">Belongs to the MsrB Met sulfoxide reductase family.</text>
</comment>
<feature type="active site" description="Nucleophile" evidence="5">
    <location>
        <position position="131"/>
    </location>
</feature>
<dbReference type="RefSeq" id="WP_185276695.1">
    <property type="nucleotide sequence ID" value="NZ_CP043641.1"/>
</dbReference>
<comment type="cofactor">
    <cofactor evidence="5">
        <name>Zn(2+)</name>
        <dbReference type="ChEBI" id="CHEBI:29105"/>
    </cofactor>
    <text evidence="5">Binds 1 zinc ion per subunit. The zinc ion is important for the structural integrity of the protein.</text>
</comment>
<evidence type="ECO:0000256" key="2">
    <source>
        <dbReference type="ARBA" id="ARBA00022833"/>
    </source>
</evidence>
<dbReference type="GO" id="GO:0008270">
    <property type="term" value="F:zinc ion binding"/>
    <property type="evidence" value="ECO:0007669"/>
    <property type="project" value="UniProtKB-UniRule"/>
</dbReference>
<evidence type="ECO:0000256" key="4">
    <source>
        <dbReference type="ARBA" id="ARBA00048488"/>
    </source>
</evidence>
<keyword evidence="2 5" id="KW-0862">Zinc</keyword>
<feature type="compositionally biased region" description="Basic and acidic residues" evidence="6">
    <location>
        <begin position="16"/>
        <end position="25"/>
    </location>
</feature>
<feature type="binding site" evidence="5">
    <location>
        <position position="110"/>
    </location>
    <ligand>
        <name>Zn(2+)</name>
        <dbReference type="ChEBI" id="CHEBI:29105"/>
    </ligand>
</feature>
<dbReference type="Pfam" id="PF01641">
    <property type="entry name" value="SelR"/>
    <property type="match status" value="1"/>
</dbReference>
<dbReference type="FunFam" id="2.170.150.20:FF:000009">
    <property type="entry name" value="Peptide-methionine (R)-S-oxide reductase"/>
    <property type="match status" value="1"/>
</dbReference>
<dbReference type="Gene3D" id="2.170.150.20">
    <property type="entry name" value="Peptide methionine sulfoxide reductase"/>
    <property type="match status" value="1"/>
</dbReference>
<evidence type="ECO:0000313" key="8">
    <source>
        <dbReference type="EMBL" id="QNE37288.1"/>
    </source>
</evidence>
<dbReference type="Proteomes" id="UP000515511">
    <property type="component" value="Chromosome"/>
</dbReference>